<dbReference type="SUPFAM" id="SSF56954">
    <property type="entry name" value="Outer membrane efflux proteins (OEP)"/>
    <property type="match status" value="1"/>
</dbReference>
<name>A0A968GC94_9SPIO</name>
<dbReference type="PANTHER" id="PTHR30026">
    <property type="entry name" value="OUTER MEMBRANE PROTEIN TOLC"/>
    <property type="match status" value="1"/>
</dbReference>
<keyword evidence="7" id="KW-0998">Cell outer membrane</keyword>
<dbReference type="GO" id="GO:0015562">
    <property type="term" value="F:efflux transmembrane transporter activity"/>
    <property type="evidence" value="ECO:0007669"/>
    <property type="project" value="InterPro"/>
</dbReference>
<dbReference type="GO" id="GO:0009279">
    <property type="term" value="C:cell outer membrane"/>
    <property type="evidence" value="ECO:0007669"/>
    <property type="project" value="UniProtKB-SubCell"/>
</dbReference>
<keyword evidence="3" id="KW-0813">Transport</keyword>
<keyword evidence="10" id="KW-1185">Reference proteome</keyword>
<evidence type="ECO:0000256" key="6">
    <source>
        <dbReference type="ARBA" id="ARBA00023136"/>
    </source>
</evidence>
<dbReference type="EMBL" id="JAATLK010000001">
    <property type="protein sequence ID" value="NIZ46437.1"/>
    <property type="molecule type" value="Genomic_DNA"/>
</dbReference>
<gene>
    <name evidence="9" type="ORF">HCT46_00645</name>
</gene>
<dbReference type="Pfam" id="PF02321">
    <property type="entry name" value="OEP"/>
    <property type="match status" value="2"/>
</dbReference>
<comment type="similarity">
    <text evidence="2">Belongs to the outer membrane factor (OMF) (TC 1.B.17) family.</text>
</comment>
<dbReference type="PANTHER" id="PTHR30026:SF20">
    <property type="entry name" value="OUTER MEMBRANE PROTEIN TOLC"/>
    <property type="match status" value="1"/>
</dbReference>
<dbReference type="InterPro" id="IPR051906">
    <property type="entry name" value="TolC-like"/>
</dbReference>
<proteinExistence type="inferred from homology"/>
<evidence type="ECO:0000256" key="4">
    <source>
        <dbReference type="ARBA" id="ARBA00022452"/>
    </source>
</evidence>
<evidence type="ECO:0000256" key="7">
    <source>
        <dbReference type="ARBA" id="ARBA00023237"/>
    </source>
</evidence>
<keyword evidence="4" id="KW-1134">Transmembrane beta strand</keyword>
<feature type="signal peptide" evidence="8">
    <location>
        <begin position="1"/>
        <end position="23"/>
    </location>
</feature>
<evidence type="ECO:0000313" key="10">
    <source>
        <dbReference type="Proteomes" id="UP000752013"/>
    </source>
</evidence>
<dbReference type="AlphaFoldDB" id="A0A968GC94"/>
<dbReference type="Gene3D" id="1.20.1600.10">
    <property type="entry name" value="Outer membrane efflux proteins (OEP)"/>
    <property type="match status" value="1"/>
</dbReference>
<protein>
    <submittedName>
        <fullName evidence="9">TolC family protein</fullName>
    </submittedName>
</protein>
<evidence type="ECO:0000256" key="2">
    <source>
        <dbReference type="ARBA" id="ARBA00007613"/>
    </source>
</evidence>
<sequence length="451" mass="50802">MNKSLWLTLALFCFAPTLSSIFAQTSGALYVDEAMIETLIVSNNVNFKAIQTQYEQAKRARNNMWNEFLPQISVGVASNRVYGPEGLLAHGNISGGWVNGVSFGARLDLTSWVWMGMLKTQYEYEAGELSYAHAKQQLISNGLIAFYGIILERDSLQLRADGVRISQEAYEQSLNRFNNGVAQQLEMLNAEVSYQNQNNQYEQAKISFEQSLLSFKQLLGIPLDQDIILVGNINIETYRFDIDQTLNAFSGQNLALQQALKQQIANEWNLWFNHASATFRPFVSLDYSAQYTSNPVSHMVPNASKARNSFSLTLGFSIQLDAFLPWSKTGLSLWQARDGFKIQAMKNEDQAITNEREIIASTEKINNIVSRLAILENAARVSARALELTRISFEQGMSTQLELDQALIRWNEAQLNLVSAKFDYFRALQELSITTGQSPSSLMNFARTNNQ</sequence>
<evidence type="ECO:0000256" key="1">
    <source>
        <dbReference type="ARBA" id="ARBA00004442"/>
    </source>
</evidence>
<dbReference type="InterPro" id="IPR003423">
    <property type="entry name" value="OMP_efflux"/>
</dbReference>
<evidence type="ECO:0000256" key="5">
    <source>
        <dbReference type="ARBA" id="ARBA00022692"/>
    </source>
</evidence>
<accession>A0A968GC94</accession>
<comment type="subcellular location">
    <subcellularLocation>
        <location evidence="1">Cell outer membrane</location>
    </subcellularLocation>
</comment>
<dbReference type="RefSeq" id="WP_167702904.1">
    <property type="nucleotide sequence ID" value="NZ_CP118168.1"/>
</dbReference>
<evidence type="ECO:0000256" key="8">
    <source>
        <dbReference type="SAM" id="SignalP"/>
    </source>
</evidence>
<evidence type="ECO:0000256" key="3">
    <source>
        <dbReference type="ARBA" id="ARBA00022448"/>
    </source>
</evidence>
<dbReference type="Proteomes" id="UP000752013">
    <property type="component" value="Unassembled WGS sequence"/>
</dbReference>
<keyword evidence="5" id="KW-0812">Transmembrane</keyword>
<organism evidence="9 10">
    <name type="scientific">Entomospira nematocerorum</name>
    <dbReference type="NCBI Taxonomy" id="2719987"/>
    <lineage>
        <taxon>Bacteria</taxon>
        <taxon>Pseudomonadati</taxon>
        <taxon>Spirochaetota</taxon>
        <taxon>Spirochaetia</taxon>
        <taxon>Spirochaetales</taxon>
        <taxon>Spirochaetaceae</taxon>
        <taxon>Entomospira</taxon>
    </lineage>
</organism>
<reference evidence="9" key="1">
    <citation type="submission" date="2020-03" db="EMBL/GenBank/DDBJ databases">
        <title>Spirochaetal bacteria isolated from arthropods constitute a novel genus Entomospira genus novum within the order Spirochaetales.</title>
        <authorList>
            <person name="Grana-Miraglia L."/>
            <person name="Sikutova S."/>
            <person name="Fingerle V."/>
            <person name="Sing A."/>
            <person name="Castillo-Ramirez S."/>
            <person name="Margos G."/>
            <person name="Rudolf I."/>
        </authorList>
    </citation>
    <scope>NUCLEOTIDE SEQUENCE</scope>
    <source>
        <strain evidence="9">BR208</strain>
    </source>
</reference>
<keyword evidence="8" id="KW-0732">Signal</keyword>
<evidence type="ECO:0000313" key="9">
    <source>
        <dbReference type="EMBL" id="NIZ46437.1"/>
    </source>
</evidence>
<dbReference type="GO" id="GO:0015288">
    <property type="term" value="F:porin activity"/>
    <property type="evidence" value="ECO:0007669"/>
    <property type="project" value="TreeGrafter"/>
</dbReference>
<comment type="caution">
    <text evidence="9">The sequence shown here is derived from an EMBL/GenBank/DDBJ whole genome shotgun (WGS) entry which is preliminary data.</text>
</comment>
<dbReference type="GO" id="GO:1990281">
    <property type="term" value="C:efflux pump complex"/>
    <property type="evidence" value="ECO:0007669"/>
    <property type="project" value="TreeGrafter"/>
</dbReference>
<keyword evidence="6" id="KW-0472">Membrane</keyword>
<feature type="chain" id="PRO_5037102779" evidence="8">
    <location>
        <begin position="24"/>
        <end position="451"/>
    </location>
</feature>